<comment type="caution">
    <text evidence="3">The sequence shown here is derived from an EMBL/GenBank/DDBJ whole genome shotgun (WGS) entry which is preliminary data.</text>
</comment>
<feature type="region of interest" description="Disordered" evidence="1">
    <location>
        <begin position="1"/>
        <end position="39"/>
    </location>
</feature>
<organism evidence="3 4">
    <name type="scientific">Streptomyces desertarenae</name>
    <dbReference type="NCBI Taxonomy" id="2666184"/>
    <lineage>
        <taxon>Bacteria</taxon>
        <taxon>Bacillati</taxon>
        <taxon>Actinomycetota</taxon>
        <taxon>Actinomycetes</taxon>
        <taxon>Kitasatosporales</taxon>
        <taxon>Streptomycetaceae</taxon>
        <taxon>Streptomyces</taxon>
    </lineage>
</organism>
<dbReference type="PANTHER" id="PTHR33375">
    <property type="entry name" value="CHROMOSOME-PARTITIONING PROTEIN PARB-RELATED"/>
    <property type="match status" value="1"/>
</dbReference>
<reference evidence="4" key="1">
    <citation type="journal article" date="2019" name="Int. J. Syst. Evol. Microbiol.">
        <title>The Global Catalogue of Microorganisms (GCM) 10K type strain sequencing project: providing services to taxonomists for standard genome sequencing and annotation.</title>
        <authorList>
            <consortium name="The Broad Institute Genomics Platform"/>
            <consortium name="The Broad Institute Genome Sequencing Center for Infectious Disease"/>
            <person name="Wu L."/>
            <person name="Ma J."/>
        </authorList>
    </citation>
    <scope>NUCLEOTIDE SEQUENCE [LARGE SCALE GENOMIC DNA]</scope>
    <source>
        <strain evidence="4">CGMCC 4.7455</strain>
    </source>
</reference>
<dbReference type="RefSeq" id="WP_380904816.1">
    <property type="nucleotide sequence ID" value="NZ_JBHUFU010000027.1"/>
</dbReference>
<feature type="compositionally biased region" description="Basic and acidic residues" evidence="1">
    <location>
        <begin position="231"/>
        <end position="244"/>
    </location>
</feature>
<dbReference type="NCBIfam" id="TIGR00180">
    <property type="entry name" value="parB_part"/>
    <property type="match status" value="1"/>
</dbReference>
<evidence type="ECO:0000313" key="3">
    <source>
        <dbReference type="EMBL" id="MFD1833188.1"/>
    </source>
</evidence>
<sequence>MTSKAERLGASSAFGRAGTARSTRGRVTEKVLSGSDDGPTRLALHLLSHNPDNPRDSLPDVTDLAASLRDHGQKSAVTIMSREAYLEANPGREDELEPMAAYVVIDGNCRLAAARQAGLSSLRVMMDESLGGDPDELLESALVANIHRQDLEPLDEARALKKLLEVHGTQEKLAKRLHRSQGWVSQRLALLSLTPELQKRLESGEEPVELLRAVGKKPPERQEQELARLKEERLHRQASREPRRQASAPQETGGSHYGVMKEAAPTTGGGQAAARPRAATGPGTGGVPTVPAQPAAVPAQPAAVASQPAAVTSPEAPPTRSAPVRMPWDDPGAMCVLLRENMSPEKLRKLLEMLQRNIEDNKV</sequence>
<dbReference type="Gene3D" id="3.90.1530.30">
    <property type="match status" value="1"/>
</dbReference>
<dbReference type="InterPro" id="IPR041468">
    <property type="entry name" value="HTH_ParB/Spo0J"/>
</dbReference>
<feature type="region of interest" description="Disordered" evidence="1">
    <location>
        <begin position="231"/>
        <end position="327"/>
    </location>
</feature>
<dbReference type="Pfam" id="PF17762">
    <property type="entry name" value="HTH_ParB"/>
    <property type="match status" value="1"/>
</dbReference>
<feature type="compositionally biased region" description="Low complexity" evidence="1">
    <location>
        <begin position="272"/>
        <end position="314"/>
    </location>
</feature>
<evidence type="ECO:0000259" key="2">
    <source>
        <dbReference type="Pfam" id="PF17762"/>
    </source>
</evidence>
<dbReference type="Proteomes" id="UP001597365">
    <property type="component" value="Unassembled WGS sequence"/>
</dbReference>
<proteinExistence type="predicted"/>
<name>A0ABW4PR34_9ACTN</name>
<feature type="domain" description="ParB/Spo0J HTH" evidence="2">
    <location>
        <begin position="149"/>
        <end position="228"/>
    </location>
</feature>
<dbReference type="InterPro" id="IPR004437">
    <property type="entry name" value="ParB/RepB/Spo0J"/>
</dbReference>
<feature type="compositionally biased region" description="Low complexity" evidence="1">
    <location>
        <begin position="13"/>
        <end position="22"/>
    </location>
</feature>
<protein>
    <submittedName>
        <fullName evidence="3">ParB/RepB/Spo0J family partition protein</fullName>
    </submittedName>
</protein>
<dbReference type="SUPFAM" id="SSF109709">
    <property type="entry name" value="KorB DNA-binding domain-like"/>
    <property type="match status" value="1"/>
</dbReference>
<dbReference type="EMBL" id="JBHUFU010000027">
    <property type="protein sequence ID" value="MFD1833188.1"/>
    <property type="molecule type" value="Genomic_DNA"/>
</dbReference>
<evidence type="ECO:0000256" key="1">
    <source>
        <dbReference type="SAM" id="MobiDB-lite"/>
    </source>
</evidence>
<accession>A0ABW4PR34</accession>
<keyword evidence="4" id="KW-1185">Reference proteome</keyword>
<dbReference type="SUPFAM" id="SSF110849">
    <property type="entry name" value="ParB/Sulfiredoxin"/>
    <property type="match status" value="1"/>
</dbReference>
<dbReference type="Gene3D" id="1.10.10.2830">
    <property type="match status" value="1"/>
</dbReference>
<dbReference type="InterPro" id="IPR036086">
    <property type="entry name" value="ParB/Sulfiredoxin_sf"/>
</dbReference>
<dbReference type="PANTHER" id="PTHR33375:SF1">
    <property type="entry name" value="CHROMOSOME-PARTITIONING PROTEIN PARB-RELATED"/>
    <property type="match status" value="1"/>
</dbReference>
<gene>
    <name evidence="3" type="ORF">ACFSJS_26615</name>
</gene>
<dbReference type="InterPro" id="IPR050336">
    <property type="entry name" value="Chromosome_partition/occlusion"/>
</dbReference>
<evidence type="ECO:0000313" key="4">
    <source>
        <dbReference type="Proteomes" id="UP001597365"/>
    </source>
</evidence>